<gene>
    <name evidence="2" type="ORF">ACFSAU_13975</name>
</gene>
<dbReference type="SUPFAM" id="SSF53649">
    <property type="entry name" value="Alkaline phosphatase-like"/>
    <property type="match status" value="1"/>
</dbReference>
<evidence type="ECO:0000256" key="1">
    <source>
        <dbReference type="SAM" id="MobiDB-lite"/>
    </source>
</evidence>
<dbReference type="Gene3D" id="3.40.720.10">
    <property type="entry name" value="Alkaline Phosphatase, subunit A"/>
    <property type="match status" value="1"/>
</dbReference>
<protein>
    <recommendedName>
        <fullName evidence="4">Sulfatase</fullName>
    </recommendedName>
</protein>
<accession>A0ABD6BVM7</accession>
<comment type="caution">
    <text evidence="2">The sequence shown here is derived from an EMBL/GenBank/DDBJ whole genome shotgun (WGS) entry which is preliminary data.</text>
</comment>
<dbReference type="InterPro" id="IPR017850">
    <property type="entry name" value="Alkaline_phosphatase_core_sf"/>
</dbReference>
<keyword evidence="3" id="KW-1185">Reference proteome</keyword>
<organism evidence="2 3">
    <name type="scientific">Halolamina litorea</name>
    <dbReference type="NCBI Taxonomy" id="1515593"/>
    <lineage>
        <taxon>Archaea</taxon>
        <taxon>Methanobacteriati</taxon>
        <taxon>Methanobacteriota</taxon>
        <taxon>Stenosarchaea group</taxon>
        <taxon>Halobacteria</taxon>
        <taxon>Halobacteriales</taxon>
        <taxon>Haloferacaceae</taxon>
    </lineage>
</organism>
<dbReference type="RefSeq" id="WP_267648097.1">
    <property type="nucleotide sequence ID" value="NZ_JANHGR010000003.1"/>
</dbReference>
<sequence>MSLAEKITDRLPVTPVVESVLLGASSRRPLGTNVFDRGWDLLVVLDTCRYDALASLAPEYEFVTDVDSIHSLGSSTREWTANTFTTGHRDRIAETAYVCSNAQVTRTLEAGNAMESPLARRFTSWDTVEPEAFHTFDSVSDYAPTDPHGGTTVPEIATDRAVRVGREVDADRMIVHYLPPHNPYRANALRENRTLESYEYRPFDYLRDGGDRGVVWERYLDELRWVLDEVEVLLDNVDADRAVVTADHGELFGHMGLYSHPTGVPHPRLRRVPWLETTATDTGSYEPHYEKPDRRRTPKQTAKQLEYLGYR</sequence>
<dbReference type="AlphaFoldDB" id="A0ABD6BVM7"/>
<dbReference type="EMBL" id="JBHUCZ010000012">
    <property type="protein sequence ID" value="MFD1568599.1"/>
    <property type="molecule type" value="Genomic_DNA"/>
</dbReference>
<dbReference type="Proteomes" id="UP001597139">
    <property type="component" value="Unassembled WGS sequence"/>
</dbReference>
<feature type="region of interest" description="Disordered" evidence="1">
    <location>
        <begin position="281"/>
        <end position="301"/>
    </location>
</feature>
<evidence type="ECO:0000313" key="3">
    <source>
        <dbReference type="Proteomes" id="UP001597139"/>
    </source>
</evidence>
<proteinExistence type="predicted"/>
<evidence type="ECO:0008006" key="4">
    <source>
        <dbReference type="Google" id="ProtNLM"/>
    </source>
</evidence>
<reference evidence="2 3" key="1">
    <citation type="journal article" date="2019" name="Int. J. Syst. Evol. Microbiol.">
        <title>The Global Catalogue of Microorganisms (GCM) 10K type strain sequencing project: providing services to taxonomists for standard genome sequencing and annotation.</title>
        <authorList>
            <consortium name="The Broad Institute Genomics Platform"/>
            <consortium name="The Broad Institute Genome Sequencing Center for Infectious Disease"/>
            <person name="Wu L."/>
            <person name="Ma J."/>
        </authorList>
    </citation>
    <scope>NUCLEOTIDE SEQUENCE [LARGE SCALE GENOMIC DNA]</scope>
    <source>
        <strain evidence="2 3">CGMCC 1.12859</strain>
    </source>
</reference>
<name>A0ABD6BVM7_9EURY</name>
<evidence type="ECO:0000313" key="2">
    <source>
        <dbReference type="EMBL" id="MFD1568599.1"/>
    </source>
</evidence>